<dbReference type="Pfam" id="PF12224">
    <property type="entry name" value="Amidoligase_2"/>
    <property type="match status" value="1"/>
</dbReference>
<dbReference type="GO" id="GO:0016874">
    <property type="term" value="F:ligase activity"/>
    <property type="evidence" value="ECO:0007669"/>
    <property type="project" value="UniProtKB-KW"/>
</dbReference>
<gene>
    <name evidence="1" type="ORF">UFOVP248_59</name>
</gene>
<evidence type="ECO:0000313" key="1">
    <source>
        <dbReference type="EMBL" id="CAB4132628.1"/>
    </source>
</evidence>
<sequence length="254" mass="29623">MRLFQALNLNKSDLDEAKQFVAGIECEIESVDSKRDFPFFQYTTDGSLRNDGAEFISVPLEKDTLLGAFKNLHADIQLYEPENAFSNRTSTHVHINCRSLTEDNARQLVLFYALFEEYFFAMVDKDRRHNIHCVPLTETFLPSIYKYPLIKAMTQWHKYTALNVLPLAKQGSIEFRHLQGTDNPVLLEEWLTTLDNLWRMCQREEINPTSLNNPIVVKQWWRTLFGHSPRIMALEPTLPSMTRNSMLDVKFAFI</sequence>
<accession>A0A6J5LD94</accession>
<reference evidence="1" key="1">
    <citation type="submission" date="2020-04" db="EMBL/GenBank/DDBJ databases">
        <authorList>
            <person name="Chiriac C."/>
            <person name="Salcher M."/>
            <person name="Ghai R."/>
            <person name="Kavagutti S V."/>
        </authorList>
    </citation>
    <scope>NUCLEOTIDE SEQUENCE</scope>
</reference>
<name>A0A6J5LD94_9CAUD</name>
<proteinExistence type="predicted"/>
<protein>
    <submittedName>
        <fullName evidence="1">Amidoligase enzyme</fullName>
    </submittedName>
</protein>
<dbReference type="InterPro" id="IPR022025">
    <property type="entry name" value="Amidoligase_2"/>
</dbReference>
<dbReference type="EMBL" id="LR796267">
    <property type="protein sequence ID" value="CAB4132628.1"/>
    <property type="molecule type" value="Genomic_DNA"/>
</dbReference>
<organism evidence="1">
    <name type="scientific">uncultured Caudovirales phage</name>
    <dbReference type="NCBI Taxonomy" id="2100421"/>
    <lineage>
        <taxon>Viruses</taxon>
        <taxon>Duplodnaviria</taxon>
        <taxon>Heunggongvirae</taxon>
        <taxon>Uroviricota</taxon>
        <taxon>Caudoviricetes</taxon>
        <taxon>Peduoviridae</taxon>
        <taxon>Maltschvirus</taxon>
        <taxon>Maltschvirus maltsch</taxon>
    </lineage>
</organism>
<keyword evidence="1" id="KW-0436">Ligase</keyword>